<evidence type="ECO:0000256" key="1">
    <source>
        <dbReference type="ARBA" id="ARBA00023015"/>
    </source>
</evidence>
<dbReference type="Proteomes" id="UP000006380">
    <property type="component" value="Chromosome"/>
</dbReference>
<dbReference type="SMART" id="SM00342">
    <property type="entry name" value="HTH_ARAC"/>
    <property type="match status" value="1"/>
</dbReference>
<protein>
    <submittedName>
        <fullName evidence="5">Transcriptional regulator, AraC family</fullName>
    </submittedName>
</protein>
<dbReference type="HOGENOM" id="CLU_000445_100_0_7"/>
<dbReference type="InterPro" id="IPR009057">
    <property type="entry name" value="Homeodomain-like_sf"/>
</dbReference>
<evidence type="ECO:0000313" key="6">
    <source>
        <dbReference type="Proteomes" id="UP000006380"/>
    </source>
</evidence>
<dbReference type="RefSeq" id="WP_011992021.1">
    <property type="nucleotide sequence ID" value="NC_009715.2"/>
</dbReference>
<proteinExistence type="predicted"/>
<dbReference type="InterPro" id="IPR018060">
    <property type="entry name" value="HTH_AraC"/>
</dbReference>
<dbReference type="Pfam" id="PF12833">
    <property type="entry name" value="HTH_18"/>
    <property type="match status" value="1"/>
</dbReference>
<feature type="domain" description="HTH araC/xylS-type" evidence="4">
    <location>
        <begin position="198"/>
        <end position="296"/>
    </location>
</feature>
<dbReference type="GO" id="GO:0003700">
    <property type="term" value="F:DNA-binding transcription factor activity"/>
    <property type="evidence" value="ECO:0007669"/>
    <property type="project" value="InterPro"/>
</dbReference>
<dbReference type="SUPFAM" id="SSF46689">
    <property type="entry name" value="Homeodomain-like"/>
    <property type="match status" value="2"/>
</dbReference>
<evidence type="ECO:0000259" key="4">
    <source>
        <dbReference type="PROSITE" id="PS01124"/>
    </source>
</evidence>
<dbReference type="STRING" id="360105.CCV52592_0526"/>
<gene>
    <name evidence="5" type="ORF">CCV52592_0526</name>
</gene>
<accession>A7GXA4</accession>
<sequence length="300" mass="33882">MMSVQNLREQIKELLLQKYGVAGHANSQMEALKFYITDRPGESLRAALYEPSFCVILQGAKAVGFGKNMYGYDENTYLLASTYMPLNVRVTKASKDEPYVSLALKFSLDEIYEVLKNIEIQKQNLQKSEKGVFFGELSDELLEPILRLVWLNDKPKSNIDYIAGLIKKEILFALANDKKSGYFLNKFAMQGSASNKISRAIIKIKDNFNEKINIKDLARACDMSESSLYQNFKTITSLSPIAFQKKIRLEEAKNLLSNTDLPVAQAAFEVGYESASQFSREYSRMFGVAPKVHSAMLKAN</sequence>
<evidence type="ECO:0000313" key="5">
    <source>
        <dbReference type="EMBL" id="EAU00740.1"/>
    </source>
</evidence>
<dbReference type="KEGG" id="ccv:CCV52592_0526"/>
<dbReference type="PANTHER" id="PTHR43436:SF1">
    <property type="entry name" value="TRANSCRIPTIONAL REGULATORY PROTEIN"/>
    <property type="match status" value="1"/>
</dbReference>
<evidence type="ECO:0000256" key="2">
    <source>
        <dbReference type="ARBA" id="ARBA00023125"/>
    </source>
</evidence>
<keyword evidence="1" id="KW-0805">Transcription regulation</keyword>
<dbReference type="InterPro" id="IPR018062">
    <property type="entry name" value="HTH_AraC-typ_CS"/>
</dbReference>
<dbReference type="Gene3D" id="1.10.10.60">
    <property type="entry name" value="Homeodomain-like"/>
    <property type="match status" value="2"/>
</dbReference>
<dbReference type="PROSITE" id="PS00041">
    <property type="entry name" value="HTH_ARAC_FAMILY_1"/>
    <property type="match status" value="1"/>
</dbReference>
<dbReference type="PROSITE" id="PS01124">
    <property type="entry name" value="HTH_ARAC_FAMILY_2"/>
    <property type="match status" value="1"/>
</dbReference>
<reference evidence="5" key="1">
    <citation type="submission" date="2016-07" db="EMBL/GenBank/DDBJ databases">
        <title>Comparative genomics of the Campylobacter concisus group.</title>
        <authorList>
            <person name="Miller W.G."/>
            <person name="Yee E."/>
            <person name="Chapman M.H."/>
            <person name="Huynh S."/>
            <person name="Bono J.L."/>
            <person name="On S.L.W."/>
            <person name="StLeger J."/>
            <person name="Foster G."/>
            <person name="Parker C.T."/>
        </authorList>
    </citation>
    <scope>NUCLEOTIDE SEQUENCE</scope>
    <source>
        <strain evidence="5">525.92</strain>
    </source>
</reference>
<dbReference type="InterPro" id="IPR009594">
    <property type="entry name" value="Tscrpt_reg_HTH_AraC_N"/>
</dbReference>
<keyword evidence="2" id="KW-0238">DNA-binding</keyword>
<keyword evidence="3" id="KW-0804">Transcription</keyword>
<dbReference type="PANTHER" id="PTHR43436">
    <property type="entry name" value="ARAC-FAMILY TRANSCRIPTIONAL REGULATOR"/>
    <property type="match status" value="1"/>
</dbReference>
<dbReference type="Pfam" id="PF06719">
    <property type="entry name" value="AraC_N"/>
    <property type="match status" value="1"/>
</dbReference>
<keyword evidence="6" id="KW-1185">Reference proteome</keyword>
<dbReference type="AlphaFoldDB" id="A7GXA4"/>
<organism evidence="5 6">
    <name type="scientific">Campylobacter curvus (strain 525.92)</name>
    <dbReference type="NCBI Taxonomy" id="360105"/>
    <lineage>
        <taxon>Bacteria</taxon>
        <taxon>Pseudomonadati</taxon>
        <taxon>Campylobacterota</taxon>
        <taxon>Epsilonproteobacteria</taxon>
        <taxon>Campylobacterales</taxon>
        <taxon>Campylobacteraceae</taxon>
        <taxon>Campylobacter</taxon>
    </lineage>
</organism>
<name>A7GXA4_CAMC5</name>
<dbReference type="EMBL" id="CP000767">
    <property type="protein sequence ID" value="EAU00740.1"/>
    <property type="molecule type" value="Genomic_DNA"/>
</dbReference>
<dbReference type="GO" id="GO:0043565">
    <property type="term" value="F:sequence-specific DNA binding"/>
    <property type="evidence" value="ECO:0007669"/>
    <property type="project" value="InterPro"/>
</dbReference>
<evidence type="ECO:0000256" key="3">
    <source>
        <dbReference type="ARBA" id="ARBA00023163"/>
    </source>
</evidence>
<dbReference type="OrthoDB" id="9802263at2"/>